<dbReference type="InterPro" id="IPR050834">
    <property type="entry name" value="Glycosyltransf_2"/>
</dbReference>
<dbReference type="EMBL" id="JAVLVT010000001">
    <property type="protein sequence ID" value="MDS1269565.1"/>
    <property type="molecule type" value="Genomic_DNA"/>
</dbReference>
<sequence length="661" mass="72366">MIPRLLRDATRVRGDDPALVAHIGLTTPPRLRRRHIRAYDRVVDLDRGGDVQSLDLEQASFVLLILASPTDLRRLVSLADRLPLAPHVLLAFTSVPAHWGPPLPAHPGQGQWNHLEDMQLRRHPGGAWSLEVFFLEPVATGSIVSGVARALGGARRHEAPNPLVALAAEPQQLAEATRWRPGDPGCRVSTYDGPVPTLRVTPAADMVLRHHRDATSDRPEWTDDRVRVVERVDPRSRAAASGVPVTELPPVDERTVNPVGFLRSPRTGTAPARMACLRRGQDGWAIVQAGRPLVRIPECGTVTDVDLTRLRQTRGVDIDWGVEPSPVTAPRAVAHLAAAGVPLVSTEVPVWASGLGDDLPPLLGSRSAAELRDDHLREEHSVLLRRAALRTHGSRAWWRRIGSGMGAPQPPQPTISVILCTRRPEMVEFALNQVCRQRRVTMEVLLTLHGFSAEQAGLAPVLAQARNRLQDHGHQLITTEAAGNQLYGQVLNTALERSSGALVAKMDDDDWYGPEHLADLLLAKDYSGADIAGSGQEYTYLEELDITVRRGTVTERAWQYVAGGAFLADRTVLTEVGGFRPLPRAIDTQLFTAVTKNGGRIYRTHGLGYVLRRKASGHTWSEGVGYFLTRTTGQWPGWRPSALLEPDPGDRPIPELTGAVR</sequence>
<protein>
    <submittedName>
        <fullName evidence="3">Glycosyltransferase</fullName>
        <ecNumber evidence="3">2.4.-.-</ecNumber>
    </submittedName>
</protein>
<keyword evidence="3" id="KW-0328">Glycosyltransferase</keyword>
<dbReference type="Proteomes" id="UP001250214">
    <property type="component" value="Unassembled WGS sequence"/>
</dbReference>
<accession>A0ABU2H3Y8</accession>
<dbReference type="Pfam" id="PF00535">
    <property type="entry name" value="Glycos_transf_2"/>
    <property type="match status" value="1"/>
</dbReference>
<dbReference type="GO" id="GO:0016757">
    <property type="term" value="F:glycosyltransferase activity"/>
    <property type="evidence" value="ECO:0007669"/>
    <property type="project" value="UniProtKB-KW"/>
</dbReference>
<evidence type="ECO:0000313" key="3">
    <source>
        <dbReference type="EMBL" id="MDS1269565.1"/>
    </source>
</evidence>
<evidence type="ECO:0000313" key="4">
    <source>
        <dbReference type="Proteomes" id="UP001250214"/>
    </source>
</evidence>
<feature type="domain" description="Glycosyltransferase 2-like" evidence="2">
    <location>
        <begin position="424"/>
        <end position="588"/>
    </location>
</feature>
<evidence type="ECO:0000259" key="2">
    <source>
        <dbReference type="Pfam" id="PF00535"/>
    </source>
</evidence>
<keyword evidence="3" id="KW-0808">Transferase</keyword>
<dbReference type="InterPro" id="IPR001173">
    <property type="entry name" value="Glyco_trans_2-like"/>
</dbReference>
<name>A0ABU2H3Y8_9ACTN</name>
<dbReference type="Gene3D" id="3.90.550.10">
    <property type="entry name" value="Spore Coat Polysaccharide Biosynthesis Protein SpsA, Chain A"/>
    <property type="match status" value="1"/>
</dbReference>
<proteinExistence type="predicted"/>
<reference evidence="4" key="1">
    <citation type="submission" date="2023-07" db="EMBL/GenBank/DDBJ databases">
        <title>Novel species in the genus Lipingzhangella isolated from Sambhar Salt Lake.</title>
        <authorList>
            <person name="Jiya N."/>
            <person name="Kajale S."/>
            <person name="Sharma A."/>
        </authorList>
    </citation>
    <scope>NUCLEOTIDE SEQUENCE [LARGE SCALE GENOMIC DNA]</scope>
    <source>
        <strain evidence="4">LS1_29</strain>
    </source>
</reference>
<dbReference type="EC" id="2.4.-.-" evidence="3"/>
<keyword evidence="4" id="KW-1185">Reference proteome</keyword>
<dbReference type="RefSeq" id="WP_310911028.1">
    <property type="nucleotide sequence ID" value="NZ_JAVLVT010000001.1"/>
</dbReference>
<feature type="region of interest" description="Disordered" evidence="1">
    <location>
        <begin position="642"/>
        <end position="661"/>
    </location>
</feature>
<dbReference type="SUPFAM" id="SSF53448">
    <property type="entry name" value="Nucleotide-diphospho-sugar transferases"/>
    <property type="match status" value="1"/>
</dbReference>
<gene>
    <name evidence="3" type="ORF">RIF23_04545</name>
</gene>
<evidence type="ECO:0000256" key="1">
    <source>
        <dbReference type="SAM" id="MobiDB-lite"/>
    </source>
</evidence>
<dbReference type="PANTHER" id="PTHR43685:SF2">
    <property type="entry name" value="GLYCOSYLTRANSFERASE 2-LIKE DOMAIN-CONTAINING PROTEIN"/>
    <property type="match status" value="1"/>
</dbReference>
<dbReference type="PANTHER" id="PTHR43685">
    <property type="entry name" value="GLYCOSYLTRANSFERASE"/>
    <property type="match status" value="1"/>
</dbReference>
<organism evidence="3 4">
    <name type="scientific">Lipingzhangella rawalii</name>
    <dbReference type="NCBI Taxonomy" id="2055835"/>
    <lineage>
        <taxon>Bacteria</taxon>
        <taxon>Bacillati</taxon>
        <taxon>Actinomycetota</taxon>
        <taxon>Actinomycetes</taxon>
        <taxon>Streptosporangiales</taxon>
        <taxon>Nocardiopsidaceae</taxon>
        <taxon>Lipingzhangella</taxon>
    </lineage>
</organism>
<comment type="caution">
    <text evidence="3">The sequence shown here is derived from an EMBL/GenBank/DDBJ whole genome shotgun (WGS) entry which is preliminary data.</text>
</comment>
<dbReference type="InterPro" id="IPR029044">
    <property type="entry name" value="Nucleotide-diphossugar_trans"/>
</dbReference>